<comment type="similarity">
    <text evidence="1">Belongs to the LysR transcriptional regulatory family.</text>
</comment>
<dbReference type="EMBL" id="CP044067">
    <property type="protein sequence ID" value="QET05512.1"/>
    <property type="molecule type" value="Genomic_DNA"/>
</dbReference>
<dbReference type="PRINTS" id="PR00039">
    <property type="entry name" value="HTHLYSR"/>
</dbReference>
<protein>
    <submittedName>
        <fullName evidence="6">LysR family transcriptional regulator</fullName>
    </submittedName>
</protein>
<organism evidence="6 7">
    <name type="scientific">Cupriavidus pauculus</name>
    <dbReference type="NCBI Taxonomy" id="82633"/>
    <lineage>
        <taxon>Bacteria</taxon>
        <taxon>Pseudomonadati</taxon>
        <taxon>Pseudomonadota</taxon>
        <taxon>Betaproteobacteria</taxon>
        <taxon>Burkholderiales</taxon>
        <taxon>Burkholderiaceae</taxon>
        <taxon>Cupriavidus</taxon>
    </lineage>
</organism>
<dbReference type="InterPro" id="IPR036390">
    <property type="entry name" value="WH_DNA-bd_sf"/>
</dbReference>
<evidence type="ECO:0000313" key="7">
    <source>
        <dbReference type="Proteomes" id="UP000322822"/>
    </source>
</evidence>
<feature type="domain" description="HTH lysR-type" evidence="5">
    <location>
        <begin position="3"/>
        <end position="60"/>
    </location>
</feature>
<dbReference type="PROSITE" id="PS50931">
    <property type="entry name" value="HTH_LYSR"/>
    <property type="match status" value="1"/>
</dbReference>
<evidence type="ECO:0000256" key="2">
    <source>
        <dbReference type="ARBA" id="ARBA00023015"/>
    </source>
</evidence>
<keyword evidence="4" id="KW-0804">Transcription</keyword>
<dbReference type="RefSeq" id="WP_150375755.1">
    <property type="nucleotide sequence ID" value="NZ_CP044067.1"/>
</dbReference>
<dbReference type="Gene3D" id="3.40.190.290">
    <property type="match status" value="1"/>
</dbReference>
<dbReference type="InterPro" id="IPR036388">
    <property type="entry name" value="WH-like_DNA-bd_sf"/>
</dbReference>
<name>A0A5P2HBQ0_9BURK</name>
<dbReference type="AlphaFoldDB" id="A0A5P2HBQ0"/>
<gene>
    <name evidence="6" type="ORF">FOB72_26275</name>
</gene>
<evidence type="ECO:0000256" key="4">
    <source>
        <dbReference type="ARBA" id="ARBA00023163"/>
    </source>
</evidence>
<dbReference type="GO" id="GO:0003677">
    <property type="term" value="F:DNA binding"/>
    <property type="evidence" value="ECO:0007669"/>
    <property type="project" value="UniProtKB-KW"/>
</dbReference>
<dbReference type="Pfam" id="PF03466">
    <property type="entry name" value="LysR_substrate"/>
    <property type="match status" value="1"/>
</dbReference>
<evidence type="ECO:0000256" key="3">
    <source>
        <dbReference type="ARBA" id="ARBA00023125"/>
    </source>
</evidence>
<dbReference type="GO" id="GO:0003700">
    <property type="term" value="F:DNA-binding transcription factor activity"/>
    <property type="evidence" value="ECO:0007669"/>
    <property type="project" value="InterPro"/>
</dbReference>
<dbReference type="InterPro" id="IPR005119">
    <property type="entry name" value="LysR_subst-bd"/>
</dbReference>
<dbReference type="SUPFAM" id="SSF53850">
    <property type="entry name" value="Periplasmic binding protein-like II"/>
    <property type="match status" value="1"/>
</dbReference>
<dbReference type="SUPFAM" id="SSF46785">
    <property type="entry name" value="Winged helix' DNA-binding domain"/>
    <property type="match status" value="1"/>
</dbReference>
<dbReference type="InterPro" id="IPR050950">
    <property type="entry name" value="HTH-type_LysR_regulators"/>
</dbReference>
<dbReference type="PANTHER" id="PTHR30419">
    <property type="entry name" value="HTH-TYPE TRANSCRIPTIONAL REGULATOR YBHD"/>
    <property type="match status" value="1"/>
</dbReference>
<keyword evidence="3" id="KW-0238">DNA-binding</keyword>
<keyword evidence="2" id="KW-0805">Transcription regulation</keyword>
<dbReference type="GO" id="GO:0005829">
    <property type="term" value="C:cytosol"/>
    <property type="evidence" value="ECO:0007669"/>
    <property type="project" value="TreeGrafter"/>
</dbReference>
<sequence>MNLTLREFRVFRVVYELRSFSAASQTVHMTQSAVSKICQEMEAKVGQRLFERTTRKVLPTQLADQLYGYVCEVLGTMDAAERSLQTLLDLESGEVRVAASPMMSYGLLRQPVAAFHAAHPGIEIGLHELSTDETVEYVVNGRVDFGLVSLEAGHPKLAIEHLYDETLHAICLADHALARKRALTWDVLARYPHISMHPSFSTRRTVDRVYAQHGLTYRSAIEVGTVLSVLAMVKSGVGVAVLPGYVLDFVKDLGLVARRLPATGYRHPISLIRRWNARLSNAAEALIERVKQSAPG</sequence>
<accession>A0A5P2HBQ0</accession>
<evidence type="ECO:0000256" key="1">
    <source>
        <dbReference type="ARBA" id="ARBA00009437"/>
    </source>
</evidence>
<dbReference type="Pfam" id="PF00126">
    <property type="entry name" value="HTH_1"/>
    <property type="match status" value="1"/>
</dbReference>
<dbReference type="InterPro" id="IPR000847">
    <property type="entry name" value="LysR_HTH_N"/>
</dbReference>
<evidence type="ECO:0000313" key="6">
    <source>
        <dbReference type="EMBL" id="QET05512.1"/>
    </source>
</evidence>
<reference evidence="6 7" key="1">
    <citation type="submission" date="2019-09" db="EMBL/GenBank/DDBJ databases">
        <title>FDA dAtabase for Regulatory Grade micrObial Sequences (FDA-ARGOS): Supporting development and validation of Infectious Disease Dx tests.</title>
        <authorList>
            <person name="Sciortino C."/>
            <person name="Tallon L."/>
            <person name="Sadzewicz L."/>
            <person name="Vavikolanu K."/>
            <person name="Mehta A."/>
            <person name="Aluvathingal J."/>
            <person name="Nadendla S."/>
            <person name="Nandy P."/>
            <person name="Geyer C."/>
            <person name="Yan Y."/>
            <person name="Sichtig H."/>
        </authorList>
    </citation>
    <scope>NUCLEOTIDE SEQUENCE [LARGE SCALE GENOMIC DNA]</scope>
    <source>
        <strain evidence="6 7">FDAARGOS_664</strain>
    </source>
</reference>
<dbReference type="Proteomes" id="UP000322822">
    <property type="component" value="Chromosome 2"/>
</dbReference>
<evidence type="ECO:0000259" key="5">
    <source>
        <dbReference type="PROSITE" id="PS50931"/>
    </source>
</evidence>
<dbReference type="CDD" id="cd08440">
    <property type="entry name" value="PBP2_LTTR_like_4"/>
    <property type="match status" value="1"/>
</dbReference>
<dbReference type="PANTHER" id="PTHR30419:SF8">
    <property type="entry name" value="NITROGEN ASSIMILATION TRANSCRIPTIONAL ACTIVATOR-RELATED"/>
    <property type="match status" value="1"/>
</dbReference>
<dbReference type="OrthoDB" id="646694at2"/>
<proteinExistence type="inferred from homology"/>
<dbReference type="Gene3D" id="1.10.10.10">
    <property type="entry name" value="Winged helix-like DNA-binding domain superfamily/Winged helix DNA-binding domain"/>
    <property type="match status" value="1"/>
</dbReference>